<dbReference type="GO" id="GO:0005886">
    <property type="term" value="C:plasma membrane"/>
    <property type="evidence" value="ECO:0007669"/>
    <property type="project" value="UniProtKB-SubCell"/>
</dbReference>
<dbReference type="GO" id="GO:0032049">
    <property type="term" value="P:cardiolipin biosynthetic process"/>
    <property type="evidence" value="ECO:0007669"/>
    <property type="project" value="UniProtKB-ARBA"/>
</dbReference>
<reference evidence="8" key="2">
    <citation type="submission" date="2021-04" db="EMBL/GenBank/DDBJ databases">
        <authorList>
            <person name="Gilroy R."/>
        </authorList>
    </citation>
    <scope>NUCLEOTIDE SEQUENCE</scope>
    <source>
        <strain evidence="8">CHK186-16707</strain>
    </source>
</reference>
<keyword evidence="3 6" id="KW-0812">Transmembrane</keyword>
<dbReference type="GO" id="GO:0008808">
    <property type="term" value="F:cardiolipin synthase activity"/>
    <property type="evidence" value="ECO:0007669"/>
    <property type="project" value="TreeGrafter"/>
</dbReference>
<dbReference type="PANTHER" id="PTHR21248:SF22">
    <property type="entry name" value="PHOSPHOLIPASE D"/>
    <property type="match status" value="1"/>
</dbReference>
<comment type="caution">
    <text evidence="8">The sequence shown here is derived from an EMBL/GenBank/DDBJ whole genome shotgun (WGS) entry which is preliminary data.</text>
</comment>
<proteinExistence type="predicted"/>
<evidence type="ECO:0000259" key="7">
    <source>
        <dbReference type="PROSITE" id="PS50035"/>
    </source>
</evidence>
<comment type="subcellular location">
    <subcellularLocation>
        <location evidence="1">Cell membrane</location>
        <topology evidence="1">Multi-pass membrane protein</topology>
    </subcellularLocation>
</comment>
<dbReference type="Pfam" id="PF13091">
    <property type="entry name" value="PLDc_2"/>
    <property type="match status" value="2"/>
</dbReference>
<evidence type="ECO:0000256" key="4">
    <source>
        <dbReference type="ARBA" id="ARBA00022989"/>
    </source>
</evidence>
<dbReference type="SMART" id="SM00155">
    <property type="entry name" value="PLDc"/>
    <property type="match status" value="2"/>
</dbReference>
<organism evidence="8 9">
    <name type="scientific">Candidatus Mailhella merdigallinarum</name>
    <dbReference type="NCBI Taxonomy" id="2838658"/>
    <lineage>
        <taxon>Bacteria</taxon>
        <taxon>Pseudomonadati</taxon>
        <taxon>Thermodesulfobacteriota</taxon>
        <taxon>Desulfovibrionia</taxon>
        <taxon>Desulfovibrionales</taxon>
        <taxon>Desulfovibrionaceae</taxon>
        <taxon>Mailhella</taxon>
    </lineage>
</organism>
<keyword evidence="2" id="KW-1003">Cell membrane</keyword>
<dbReference type="EMBL" id="DXAN01000022">
    <property type="protein sequence ID" value="HJA08793.1"/>
    <property type="molecule type" value="Genomic_DNA"/>
</dbReference>
<feature type="domain" description="PLD phosphodiesterase" evidence="7">
    <location>
        <begin position="399"/>
        <end position="421"/>
    </location>
</feature>
<evidence type="ECO:0000256" key="5">
    <source>
        <dbReference type="ARBA" id="ARBA00023136"/>
    </source>
</evidence>
<dbReference type="AlphaFoldDB" id="A0A9D2KMQ3"/>
<sequence length="481" mass="52658">MTALLIAFLALAGYTLAFGAACHALLHKRDSQAALAWVAFIVLVPYVGTVAYLLVGVSRVDSHAAQLLSSAAEAQEQADTLLDRRLPPPAPLIPPGEAAPPEQTVARVGRALTGRDPLGGNELVLLRNGEEAYPAMLAAINEAASHVYLSTYMFKGGLTGKAFADALERAAGRGVDVRLLVDGLGGSLYSWDKPWRRLGEAGVQVRRFLPPSLFPPDFSINLRTHRKVLVCDGLVGFTGGMNIGDHHLAGLPGKHQVQDIHFRCAGPVAVLLQEAFLMDWAFVTRRQTVPPMVTPVPQGTSYCRLVFDGLGRGRDDIHELLCGVIGGARERVAVMTPYFLPPRELSSALVSAALRGVDVRLILPAVNNLPYVHRASRHMQPGLIRKGVRIFFQPPPFAHTKLLLVDDYYALIGSANLDPRSLFLNFELNMEVFDPAFCSAMYDYFSEVLSRSAEATPDYYARRHLPRRLLDAAFWLFSPYL</sequence>
<feature type="transmembrane region" description="Helical" evidence="6">
    <location>
        <begin position="35"/>
        <end position="55"/>
    </location>
</feature>
<evidence type="ECO:0000313" key="9">
    <source>
        <dbReference type="Proteomes" id="UP000824225"/>
    </source>
</evidence>
<evidence type="ECO:0000256" key="6">
    <source>
        <dbReference type="SAM" id="Phobius"/>
    </source>
</evidence>
<dbReference type="InterPro" id="IPR025202">
    <property type="entry name" value="PLD-like_dom"/>
</dbReference>
<feature type="domain" description="PLD phosphodiesterase" evidence="7">
    <location>
        <begin position="220"/>
        <end position="247"/>
    </location>
</feature>
<evidence type="ECO:0000256" key="1">
    <source>
        <dbReference type="ARBA" id="ARBA00004651"/>
    </source>
</evidence>
<name>A0A9D2KMQ3_9BACT</name>
<evidence type="ECO:0000256" key="3">
    <source>
        <dbReference type="ARBA" id="ARBA00022692"/>
    </source>
</evidence>
<dbReference type="Proteomes" id="UP000824225">
    <property type="component" value="Unassembled WGS sequence"/>
</dbReference>
<dbReference type="PROSITE" id="PS50035">
    <property type="entry name" value="PLD"/>
    <property type="match status" value="2"/>
</dbReference>
<dbReference type="InterPro" id="IPR027379">
    <property type="entry name" value="CLS_N"/>
</dbReference>
<dbReference type="Gene3D" id="3.30.870.10">
    <property type="entry name" value="Endonuclease Chain A"/>
    <property type="match status" value="2"/>
</dbReference>
<keyword evidence="4 6" id="KW-1133">Transmembrane helix</keyword>
<evidence type="ECO:0000256" key="2">
    <source>
        <dbReference type="ARBA" id="ARBA00022475"/>
    </source>
</evidence>
<keyword evidence="5 6" id="KW-0472">Membrane</keyword>
<dbReference type="SUPFAM" id="SSF56024">
    <property type="entry name" value="Phospholipase D/nuclease"/>
    <property type="match status" value="2"/>
</dbReference>
<dbReference type="Pfam" id="PF13396">
    <property type="entry name" value="PLDc_N"/>
    <property type="match status" value="1"/>
</dbReference>
<gene>
    <name evidence="8" type="ORF">H9962_06360</name>
</gene>
<accession>A0A9D2KMQ3</accession>
<dbReference type="InterPro" id="IPR001736">
    <property type="entry name" value="PLipase_D/transphosphatidylase"/>
</dbReference>
<dbReference type="PANTHER" id="PTHR21248">
    <property type="entry name" value="CARDIOLIPIN SYNTHASE"/>
    <property type="match status" value="1"/>
</dbReference>
<reference evidence="8" key="1">
    <citation type="journal article" date="2021" name="PeerJ">
        <title>Extensive microbial diversity within the chicken gut microbiome revealed by metagenomics and culture.</title>
        <authorList>
            <person name="Gilroy R."/>
            <person name="Ravi A."/>
            <person name="Getino M."/>
            <person name="Pursley I."/>
            <person name="Horton D.L."/>
            <person name="Alikhan N.F."/>
            <person name="Baker D."/>
            <person name="Gharbi K."/>
            <person name="Hall N."/>
            <person name="Watson M."/>
            <person name="Adriaenssens E.M."/>
            <person name="Foster-Nyarko E."/>
            <person name="Jarju S."/>
            <person name="Secka A."/>
            <person name="Antonio M."/>
            <person name="Oren A."/>
            <person name="Chaudhuri R.R."/>
            <person name="La Ragione R."/>
            <person name="Hildebrand F."/>
            <person name="Pallen M.J."/>
        </authorList>
    </citation>
    <scope>NUCLEOTIDE SEQUENCE</scope>
    <source>
        <strain evidence="8">CHK186-16707</strain>
    </source>
</reference>
<dbReference type="CDD" id="cd09157">
    <property type="entry name" value="PLDc_CLS_unchar2_1"/>
    <property type="match status" value="1"/>
</dbReference>
<protein>
    <submittedName>
        <fullName evidence="8">PLDc N-terminal domain-containing protein</fullName>
    </submittedName>
</protein>
<evidence type="ECO:0000313" key="8">
    <source>
        <dbReference type="EMBL" id="HJA08793.1"/>
    </source>
</evidence>